<dbReference type="InterPro" id="IPR020846">
    <property type="entry name" value="MFS_dom"/>
</dbReference>
<dbReference type="PANTHER" id="PTHR23502:SF51">
    <property type="entry name" value="QUINIDINE RESISTANCE PROTEIN 1-RELATED"/>
    <property type="match status" value="1"/>
</dbReference>
<organism evidence="8 9">
    <name type="scientific">Zymoseptoria tritici (strain ST99CH_3D7)</name>
    <dbReference type="NCBI Taxonomy" id="1276538"/>
    <lineage>
        <taxon>Eukaryota</taxon>
        <taxon>Fungi</taxon>
        <taxon>Dikarya</taxon>
        <taxon>Ascomycota</taxon>
        <taxon>Pezizomycotina</taxon>
        <taxon>Dothideomycetes</taxon>
        <taxon>Dothideomycetidae</taxon>
        <taxon>Mycosphaerellales</taxon>
        <taxon>Mycosphaerellaceae</taxon>
        <taxon>Zymoseptoria</taxon>
    </lineage>
</organism>
<feature type="transmembrane region" description="Helical" evidence="6">
    <location>
        <begin position="129"/>
        <end position="152"/>
    </location>
</feature>
<dbReference type="GO" id="GO:0022857">
    <property type="term" value="F:transmembrane transporter activity"/>
    <property type="evidence" value="ECO:0007669"/>
    <property type="project" value="InterPro"/>
</dbReference>
<dbReference type="PANTHER" id="PTHR23502">
    <property type="entry name" value="MAJOR FACILITATOR SUPERFAMILY"/>
    <property type="match status" value="1"/>
</dbReference>
<accession>A0A1X7RJH7</accession>
<dbReference type="InterPro" id="IPR001958">
    <property type="entry name" value="Tet-R_TetA/multi-R_MdtG-like"/>
</dbReference>
<dbReference type="PROSITE" id="PS50850">
    <property type="entry name" value="MFS"/>
    <property type="match status" value="1"/>
</dbReference>
<protein>
    <recommendedName>
        <fullName evidence="7">Major facilitator superfamily (MFS) profile domain-containing protein</fullName>
    </recommendedName>
</protein>
<feature type="transmembrane region" description="Helical" evidence="6">
    <location>
        <begin position="71"/>
        <end position="94"/>
    </location>
</feature>
<evidence type="ECO:0000259" key="7">
    <source>
        <dbReference type="PROSITE" id="PS50850"/>
    </source>
</evidence>
<evidence type="ECO:0000256" key="5">
    <source>
        <dbReference type="ARBA" id="ARBA00023136"/>
    </source>
</evidence>
<feature type="transmembrane region" description="Helical" evidence="6">
    <location>
        <begin position="427"/>
        <end position="448"/>
    </location>
</feature>
<feature type="transmembrane region" description="Helical" evidence="6">
    <location>
        <begin position="390"/>
        <end position="415"/>
    </location>
</feature>
<keyword evidence="2" id="KW-0813">Transport</keyword>
<reference evidence="8 9" key="1">
    <citation type="submission" date="2016-06" db="EMBL/GenBank/DDBJ databases">
        <authorList>
            <person name="Kjaerup R.B."/>
            <person name="Dalgaard T.S."/>
            <person name="Juul-Madsen H.R."/>
        </authorList>
    </citation>
    <scope>NUCLEOTIDE SEQUENCE [LARGE SCALE GENOMIC DNA]</scope>
</reference>
<evidence type="ECO:0000313" key="9">
    <source>
        <dbReference type="Proteomes" id="UP000215127"/>
    </source>
</evidence>
<keyword evidence="9" id="KW-1185">Reference proteome</keyword>
<feature type="transmembrane region" description="Helical" evidence="6">
    <location>
        <begin position="37"/>
        <end position="59"/>
    </location>
</feature>
<evidence type="ECO:0000256" key="1">
    <source>
        <dbReference type="ARBA" id="ARBA00004141"/>
    </source>
</evidence>
<keyword evidence="5 6" id="KW-0472">Membrane</keyword>
<dbReference type="AlphaFoldDB" id="A0A1X7RJH7"/>
<dbReference type="EMBL" id="LT853693">
    <property type="protein sequence ID" value="SMQ47370.1"/>
    <property type="molecule type" value="Genomic_DNA"/>
</dbReference>
<dbReference type="GO" id="GO:0005886">
    <property type="term" value="C:plasma membrane"/>
    <property type="evidence" value="ECO:0007669"/>
    <property type="project" value="TreeGrafter"/>
</dbReference>
<keyword evidence="3 6" id="KW-0812">Transmembrane</keyword>
<dbReference type="FunFam" id="1.20.1250.20:FF:000172">
    <property type="entry name" value="MFS multidrug resistance transporter"/>
    <property type="match status" value="1"/>
</dbReference>
<evidence type="ECO:0000313" key="8">
    <source>
        <dbReference type="EMBL" id="SMQ47370.1"/>
    </source>
</evidence>
<dbReference type="InterPro" id="IPR011701">
    <property type="entry name" value="MFS"/>
</dbReference>
<proteinExistence type="predicted"/>
<evidence type="ECO:0000256" key="2">
    <source>
        <dbReference type="ARBA" id="ARBA00022448"/>
    </source>
</evidence>
<dbReference type="PRINTS" id="PR01035">
    <property type="entry name" value="TCRTETA"/>
</dbReference>
<dbReference type="SUPFAM" id="SSF103473">
    <property type="entry name" value="MFS general substrate transporter"/>
    <property type="match status" value="1"/>
</dbReference>
<dbReference type="Pfam" id="PF07690">
    <property type="entry name" value="MFS_1"/>
    <property type="match status" value="1"/>
</dbReference>
<feature type="transmembrane region" description="Helical" evidence="6">
    <location>
        <begin position="192"/>
        <end position="214"/>
    </location>
</feature>
<sequence>MPAGTASPIASNTAPSSREQAALPEPIAYSAFTKRSAVLIVALVSTAGFFSPFTAFVYFPAIRSIAADYGISIELMNVTVTVYLIIQGLVPPILGDLSESIGRRPVYLLVFTIYCGASIGLALQRNYAALLVLRMLQSAGSSGTIALAYGVIGDIAAPHERGAYVGLSHIGFNTAPALGPVVGGVMADKVGWPWIFVFLATFSGTLLILLVLFLDETARSIVGNGSIPPRGINKTLLQHLRNGRSPEEPRRSTFRAPNVVPCLKLIFHKNTFPVLLANATFYMMYSCLQASLAPLVQRLYGLSPLQAGLCYLSYGVAGGTASYSLGLLTDHDYRVVARQHGFSIDRVRGDDLMRFPIEEARLRSMRIYLPLCATATVGYGWSLSAHTHLAVPLVLCFIIGFTVTGVFNVCNTLIVDVHPAYPVTASASVSITRCLIAAAGVAVIELLLSEVGPGWTFTIIGALCWLMAPVLWLVHQYGWTWRKRRAGREQESAAALAAAETVVEAKV</sequence>
<dbReference type="Proteomes" id="UP000215127">
    <property type="component" value="Chromosome 2"/>
</dbReference>
<feature type="domain" description="Major facilitator superfamily (MFS) profile" evidence="7">
    <location>
        <begin position="40"/>
        <end position="479"/>
    </location>
</feature>
<dbReference type="STRING" id="1276538.A0A1X7RJH7"/>
<evidence type="ECO:0000256" key="3">
    <source>
        <dbReference type="ARBA" id="ARBA00022692"/>
    </source>
</evidence>
<gene>
    <name evidence="8" type="ORF">ZT3D7_G2517</name>
</gene>
<feature type="transmembrane region" description="Helical" evidence="6">
    <location>
        <begin position="367"/>
        <end position="384"/>
    </location>
</feature>
<feature type="transmembrane region" description="Helical" evidence="6">
    <location>
        <begin position="454"/>
        <end position="474"/>
    </location>
</feature>
<dbReference type="InterPro" id="IPR036259">
    <property type="entry name" value="MFS_trans_sf"/>
</dbReference>
<name>A0A1X7RJH7_ZYMT9</name>
<dbReference type="Gene3D" id="1.20.1250.20">
    <property type="entry name" value="MFS general substrate transporter like domains"/>
    <property type="match status" value="1"/>
</dbReference>
<comment type="subcellular location">
    <subcellularLocation>
        <location evidence="1">Membrane</location>
        <topology evidence="1">Multi-pass membrane protein</topology>
    </subcellularLocation>
</comment>
<feature type="transmembrane region" description="Helical" evidence="6">
    <location>
        <begin position="106"/>
        <end position="123"/>
    </location>
</feature>
<keyword evidence="4 6" id="KW-1133">Transmembrane helix</keyword>
<evidence type="ECO:0000256" key="4">
    <source>
        <dbReference type="ARBA" id="ARBA00022989"/>
    </source>
</evidence>
<evidence type="ECO:0000256" key="6">
    <source>
        <dbReference type="SAM" id="Phobius"/>
    </source>
</evidence>